<organism evidence="8 9">
    <name type="scientific">Deefgea chitinilytica</name>
    <dbReference type="NCBI Taxonomy" id="570276"/>
    <lineage>
        <taxon>Bacteria</taxon>
        <taxon>Pseudomonadati</taxon>
        <taxon>Pseudomonadota</taxon>
        <taxon>Betaproteobacteria</taxon>
        <taxon>Neisseriales</taxon>
        <taxon>Chitinibacteraceae</taxon>
        <taxon>Deefgea</taxon>
    </lineage>
</organism>
<evidence type="ECO:0000256" key="5">
    <source>
        <dbReference type="ARBA" id="ARBA00023136"/>
    </source>
</evidence>
<dbReference type="Pfam" id="PF04138">
    <property type="entry name" value="GtrA_DPMS_TM"/>
    <property type="match status" value="1"/>
</dbReference>
<accession>A0ABS2CEI3</accession>
<evidence type="ECO:0000313" key="9">
    <source>
        <dbReference type="Proteomes" id="UP001195660"/>
    </source>
</evidence>
<comment type="caution">
    <text evidence="8">The sequence shown here is derived from an EMBL/GenBank/DDBJ whole genome shotgun (WGS) entry which is preliminary data.</text>
</comment>
<dbReference type="Proteomes" id="UP001195660">
    <property type="component" value="Unassembled WGS sequence"/>
</dbReference>
<evidence type="ECO:0000256" key="6">
    <source>
        <dbReference type="SAM" id="Phobius"/>
    </source>
</evidence>
<comment type="subcellular location">
    <subcellularLocation>
        <location evidence="1">Membrane</location>
        <topology evidence="1">Multi-pass membrane protein</topology>
    </subcellularLocation>
</comment>
<keyword evidence="5 6" id="KW-0472">Membrane</keyword>
<evidence type="ECO:0000256" key="1">
    <source>
        <dbReference type="ARBA" id="ARBA00004141"/>
    </source>
</evidence>
<reference evidence="8 9" key="1">
    <citation type="submission" date="2019-11" db="EMBL/GenBank/DDBJ databases">
        <title>Novel Deefgea species.</title>
        <authorList>
            <person name="Han J.-H."/>
        </authorList>
    </citation>
    <scope>NUCLEOTIDE SEQUENCE [LARGE SCALE GENOMIC DNA]</scope>
    <source>
        <strain evidence="8 9">LMG 24817</strain>
    </source>
</reference>
<dbReference type="EMBL" id="WOFE01000008">
    <property type="protein sequence ID" value="MBM5572546.1"/>
    <property type="molecule type" value="Genomic_DNA"/>
</dbReference>
<feature type="transmembrane region" description="Helical" evidence="6">
    <location>
        <begin position="98"/>
        <end position="119"/>
    </location>
</feature>
<name>A0ABS2CEI3_9NEIS</name>
<sequence length="125" mass="14257">MSNKLSAQFLRYLLVGGTSFGMEYGLFWLLFHFSTPLLLANTVAYLTIFFVNFVLMRLWAFKSQGNVQRQILLSAVLVGFNLLASNAVIYLLVNQLLVPALIAKVIVMLMVVGWNFVLYKKVIYR</sequence>
<feature type="domain" description="GtrA/DPMS transmembrane" evidence="7">
    <location>
        <begin position="11"/>
        <end position="123"/>
    </location>
</feature>
<dbReference type="InterPro" id="IPR051401">
    <property type="entry name" value="GtrA_CellWall_Glycosyl"/>
</dbReference>
<keyword evidence="9" id="KW-1185">Reference proteome</keyword>
<dbReference type="PANTHER" id="PTHR38459">
    <property type="entry name" value="PROPHAGE BACTOPRENOL-LINKED GLUCOSE TRANSLOCASE HOMOLOG"/>
    <property type="match status" value="1"/>
</dbReference>
<proteinExistence type="inferred from homology"/>
<dbReference type="PANTHER" id="PTHR38459:SF1">
    <property type="entry name" value="PROPHAGE BACTOPRENOL-LINKED GLUCOSE TRANSLOCASE HOMOLOG"/>
    <property type="match status" value="1"/>
</dbReference>
<evidence type="ECO:0000256" key="4">
    <source>
        <dbReference type="ARBA" id="ARBA00022989"/>
    </source>
</evidence>
<gene>
    <name evidence="8" type="ORF">GM173_13300</name>
</gene>
<feature type="transmembrane region" description="Helical" evidence="6">
    <location>
        <begin position="12"/>
        <end position="31"/>
    </location>
</feature>
<keyword evidence="4 6" id="KW-1133">Transmembrane helix</keyword>
<evidence type="ECO:0000259" key="7">
    <source>
        <dbReference type="Pfam" id="PF04138"/>
    </source>
</evidence>
<evidence type="ECO:0000313" key="8">
    <source>
        <dbReference type="EMBL" id="MBM5572546.1"/>
    </source>
</evidence>
<dbReference type="RefSeq" id="WP_203571876.1">
    <property type="nucleotide sequence ID" value="NZ_WOFE01000008.1"/>
</dbReference>
<evidence type="ECO:0000256" key="3">
    <source>
        <dbReference type="ARBA" id="ARBA00022692"/>
    </source>
</evidence>
<protein>
    <recommendedName>
        <fullName evidence="7">GtrA/DPMS transmembrane domain-containing protein</fullName>
    </recommendedName>
</protein>
<feature type="transmembrane region" description="Helical" evidence="6">
    <location>
        <begin position="37"/>
        <end position="59"/>
    </location>
</feature>
<dbReference type="InterPro" id="IPR007267">
    <property type="entry name" value="GtrA_DPMS_TM"/>
</dbReference>
<evidence type="ECO:0000256" key="2">
    <source>
        <dbReference type="ARBA" id="ARBA00009399"/>
    </source>
</evidence>
<keyword evidence="3 6" id="KW-0812">Transmembrane</keyword>
<feature type="transmembrane region" description="Helical" evidence="6">
    <location>
        <begin position="71"/>
        <end position="92"/>
    </location>
</feature>
<comment type="similarity">
    <text evidence="2">Belongs to the GtrA family.</text>
</comment>